<dbReference type="PROSITE" id="PS51257">
    <property type="entry name" value="PROKAR_LIPOPROTEIN"/>
    <property type="match status" value="1"/>
</dbReference>
<evidence type="ECO:0000313" key="3">
    <source>
        <dbReference type="Proteomes" id="UP000199211"/>
    </source>
</evidence>
<comment type="caution">
    <text evidence="2">The sequence shown here is derived from an EMBL/GenBank/DDBJ whole genome shotgun (WGS) entry which is preliminary data.</text>
</comment>
<feature type="chain" id="PRO_5045266709" description="Lipoprotein" evidence="1">
    <location>
        <begin position="22"/>
        <end position="167"/>
    </location>
</feature>
<evidence type="ECO:0008006" key="4">
    <source>
        <dbReference type="Google" id="ProtNLM"/>
    </source>
</evidence>
<keyword evidence="1" id="KW-0732">Signal</keyword>
<name>A0ABY1FQ68_9GAMM</name>
<organism evidence="2 3">
    <name type="scientific">Marinobacter salarius</name>
    <dbReference type="NCBI Taxonomy" id="1420917"/>
    <lineage>
        <taxon>Bacteria</taxon>
        <taxon>Pseudomonadati</taxon>
        <taxon>Pseudomonadota</taxon>
        <taxon>Gammaproteobacteria</taxon>
        <taxon>Pseudomonadales</taxon>
        <taxon>Marinobacteraceae</taxon>
        <taxon>Marinobacter</taxon>
    </lineage>
</organism>
<proteinExistence type="predicted"/>
<dbReference type="RefSeq" id="WP_091643026.1">
    <property type="nucleotide sequence ID" value="NZ_FOTV01000011.1"/>
</dbReference>
<reference evidence="2 3" key="1">
    <citation type="submission" date="2016-10" db="EMBL/GenBank/DDBJ databases">
        <authorList>
            <person name="Varghese N."/>
            <person name="Submissions S."/>
        </authorList>
    </citation>
    <scope>NUCLEOTIDE SEQUENCE [LARGE SCALE GENOMIC DNA]</scope>
    <source>
        <strain evidence="2 3">DSM 26291</strain>
    </source>
</reference>
<evidence type="ECO:0000256" key="1">
    <source>
        <dbReference type="SAM" id="SignalP"/>
    </source>
</evidence>
<dbReference type="Proteomes" id="UP000199211">
    <property type="component" value="Unassembled WGS sequence"/>
</dbReference>
<protein>
    <recommendedName>
        <fullName evidence="4">Lipoprotein</fullName>
    </recommendedName>
</protein>
<keyword evidence="3" id="KW-1185">Reference proteome</keyword>
<gene>
    <name evidence="2" type="ORF">SAMN04487868_111138</name>
</gene>
<evidence type="ECO:0000313" key="2">
    <source>
        <dbReference type="EMBL" id="SFL83249.1"/>
    </source>
</evidence>
<dbReference type="EMBL" id="FOTV01000011">
    <property type="protein sequence ID" value="SFL83249.1"/>
    <property type="molecule type" value="Genomic_DNA"/>
</dbReference>
<accession>A0ABY1FQ68</accession>
<sequence length="167" mass="18912">MKRIFIVPLLALCLFATGCMAGNLVLSQDLALDYPEPELISHTSTTLIFKYEDWTMSHEIVDAETFYPGIGLSGDAEQFIRAFFTEDVRPSLSPELRDMAIKQREAFDIPDHAVYKDSLDSFDILGGYSETHGLGHIYIFDRAAIHHIVVKGKDARYKQVAKSIRER</sequence>
<feature type="signal peptide" evidence="1">
    <location>
        <begin position="1"/>
        <end position="21"/>
    </location>
</feature>